<comment type="caution">
    <text evidence="1">The sequence shown here is derived from an EMBL/GenBank/DDBJ whole genome shotgun (WGS) entry which is preliminary data.</text>
</comment>
<evidence type="ECO:0000313" key="1">
    <source>
        <dbReference type="EMBL" id="KKN08501.1"/>
    </source>
</evidence>
<proteinExistence type="predicted"/>
<organism evidence="1">
    <name type="scientific">marine sediment metagenome</name>
    <dbReference type="NCBI Taxonomy" id="412755"/>
    <lineage>
        <taxon>unclassified sequences</taxon>
        <taxon>metagenomes</taxon>
        <taxon>ecological metagenomes</taxon>
    </lineage>
</organism>
<gene>
    <name evidence="1" type="ORF">LCGC14_1056190</name>
</gene>
<protein>
    <submittedName>
        <fullName evidence="1">Uncharacterized protein</fullName>
    </submittedName>
</protein>
<sequence>MSKTIIPSSNPGTRRYQHGKHVFNLTGHNLPRFFMCPIEPPDNAGGRQARLNRCAELAVAR</sequence>
<reference evidence="1" key="1">
    <citation type="journal article" date="2015" name="Nature">
        <title>Complex archaea that bridge the gap between prokaryotes and eukaryotes.</title>
        <authorList>
            <person name="Spang A."/>
            <person name="Saw J.H."/>
            <person name="Jorgensen S.L."/>
            <person name="Zaremba-Niedzwiedzka K."/>
            <person name="Martijn J."/>
            <person name="Lind A.E."/>
            <person name="van Eijk R."/>
            <person name="Schleper C."/>
            <person name="Guy L."/>
            <person name="Ettema T.J."/>
        </authorList>
    </citation>
    <scope>NUCLEOTIDE SEQUENCE</scope>
</reference>
<name>A0A0F9Q5J4_9ZZZZ</name>
<dbReference type="AlphaFoldDB" id="A0A0F9Q5J4"/>
<accession>A0A0F9Q5J4</accession>
<dbReference type="EMBL" id="LAZR01004450">
    <property type="protein sequence ID" value="KKN08501.1"/>
    <property type="molecule type" value="Genomic_DNA"/>
</dbReference>